<feature type="chain" id="PRO_5021736771" evidence="2">
    <location>
        <begin position="17"/>
        <end position="821"/>
    </location>
</feature>
<feature type="region of interest" description="Disordered" evidence="1">
    <location>
        <begin position="140"/>
        <end position="160"/>
    </location>
</feature>
<sequence>MVPLLLLFLYAQGLETSTPDYYNRNSHNRNNNMWDPVIDEMSFLPDSERVEQAPVTPFHLPSPSTNASSTTTTTTTTTTTAKTTTTTITSTMTSKMRNTTVAIGNTSDWDEVNMNDTKADKVILTADVLDEPTSFSVSSLAPRVSSFEEQSGGDKVRQGGKYQNQIEDGNAVLQKDRDNQPQFWPQGQTDRPWPEPNGPLWPRRHHLVDVGPRRPWTKVRFAQQKDALQPRPVIKKTETIETESSPSDPEQVKKAVQIDIFPDELTNQDKPKPVSPTETILEPQAENPINESIIITINKTQPKEAFISEKVPPKDQVSAVNLTQDKMLVPEDPPIEIQSTTVAPILHTFTRSNRLLRRKNPRPIEDYSYDNYPHPNLRYPAIPFPIYDQYPFPKFGPYKWNTYNRVKPPLYDQQPQNRLLQPGLSINNDDYDYSEPSKKRTYGQLYPSYGSNRYGEANSAILSSIRKAGLSSNGIQVETQSDGGLSKASSQTFSFIQPQSKTVGQGAIANVRATNKAPNGDYRHFQVEPNESRLVPMGKVCLNVGYVPGTTKLTFILPPTEMDGQGQSRFRNLEPIAPTNRFESSSDLSSPSNSENHRHHEKNGPLLSSLTLEDDARRNSDHNTPQVQGQVPNFGSSLNLNSDMVDYAGRSYFQAPKRVIDDYNGEEGRIYEVAPLQSNFEDHDYEYNDFTSGFEPYTENKPNGRSTVVPKTLGNSKELARKLMNFFMKRKVFEQYQDINPGAIQFDPASQLNRQATNQVKSKLKATKPAFQTEPKLIKTNRPKHLDQDEGESPAKKWNKVNAILTRAEGLLNSIEKDQPA</sequence>
<feature type="compositionally biased region" description="Polar residues" evidence="1">
    <location>
        <begin position="622"/>
        <end position="635"/>
    </location>
</feature>
<feature type="compositionally biased region" description="Polar residues" evidence="1">
    <location>
        <begin position="180"/>
        <end position="189"/>
    </location>
</feature>
<protein>
    <submittedName>
        <fullName evidence="3">Uncharacterized protein</fullName>
    </submittedName>
</protein>
<feature type="signal peptide" evidence="2">
    <location>
        <begin position="1"/>
        <end position="16"/>
    </location>
</feature>
<feature type="region of interest" description="Disordered" evidence="1">
    <location>
        <begin position="57"/>
        <end position="81"/>
    </location>
</feature>
<accession>A0A553PSE2</accession>
<dbReference type="EMBL" id="VCGU01000001">
    <property type="protein sequence ID" value="TRY80600.1"/>
    <property type="molecule type" value="Genomic_DNA"/>
</dbReference>
<evidence type="ECO:0000256" key="2">
    <source>
        <dbReference type="SAM" id="SignalP"/>
    </source>
</evidence>
<evidence type="ECO:0000313" key="3">
    <source>
        <dbReference type="EMBL" id="TRY80600.1"/>
    </source>
</evidence>
<feature type="non-terminal residue" evidence="3">
    <location>
        <position position="821"/>
    </location>
</feature>
<evidence type="ECO:0000313" key="4">
    <source>
        <dbReference type="Proteomes" id="UP000318571"/>
    </source>
</evidence>
<reference evidence="3 4" key="1">
    <citation type="journal article" date="2018" name="Nat. Ecol. Evol.">
        <title>Genomic signatures of mitonuclear coevolution across populations of Tigriopus californicus.</title>
        <authorList>
            <person name="Barreto F.S."/>
            <person name="Watson E.T."/>
            <person name="Lima T.G."/>
            <person name="Willett C.S."/>
            <person name="Edmands S."/>
            <person name="Li W."/>
            <person name="Burton R.S."/>
        </authorList>
    </citation>
    <scope>NUCLEOTIDE SEQUENCE [LARGE SCALE GENOMIC DNA]</scope>
    <source>
        <strain evidence="3 4">San Diego</strain>
    </source>
</reference>
<feature type="compositionally biased region" description="Low complexity" evidence="1">
    <location>
        <begin position="585"/>
        <end position="594"/>
    </location>
</feature>
<feature type="region of interest" description="Disordered" evidence="1">
    <location>
        <begin position="179"/>
        <end position="199"/>
    </location>
</feature>
<name>A0A553PSE2_TIGCA</name>
<organism evidence="3 4">
    <name type="scientific">Tigriopus californicus</name>
    <name type="common">Marine copepod</name>
    <dbReference type="NCBI Taxonomy" id="6832"/>
    <lineage>
        <taxon>Eukaryota</taxon>
        <taxon>Metazoa</taxon>
        <taxon>Ecdysozoa</taxon>
        <taxon>Arthropoda</taxon>
        <taxon>Crustacea</taxon>
        <taxon>Multicrustacea</taxon>
        <taxon>Hexanauplia</taxon>
        <taxon>Copepoda</taxon>
        <taxon>Harpacticoida</taxon>
        <taxon>Harpacticidae</taxon>
        <taxon>Tigriopus</taxon>
    </lineage>
</organism>
<dbReference type="Proteomes" id="UP000318571">
    <property type="component" value="Chromosome 12"/>
</dbReference>
<proteinExistence type="predicted"/>
<keyword evidence="2" id="KW-0732">Signal</keyword>
<comment type="caution">
    <text evidence="3">The sequence shown here is derived from an EMBL/GenBank/DDBJ whole genome shotgun (WGS) entry which is preliminary data.</text>
</comment>
<feature type="compositionally biased region" description="Low complexity" evidence="1">
    <location>
        <begin position="64"/>
        <end position="81"/>
    </location>
</feature>
<feature type="region of interest" description="Disordered" evidence="1">
    <location>
        <begin position="763"/>
        <end position="798"/>
    </location>
</feature>
<feature type="region of interest" description="Disordered" evidence="1">
    <location>
        <begin position="578"/>
        <end position="608"/>
    </location>
</feature>
<feature type="region of interest" description="Disordered" evidence="1">
    <location>
        <begin position="616"/>
        <end position="635"/>
    </location>
</feature>
<dbReference type="AlphaFoldDB" id="A0A553PSE2"/>
<evidence type="ECO:0000256" key="1">
    <source>
        <dbReference type="SAM" id="MobiDB-lite"/>
    </source>
</evidence>
<keyword evidence="4" id="KW-1185">Reference proteome</keyword>
<gene>
    <name evidence="3" type="ORF">TCAL_03005</name>
</gene>